<proteinExistence type="predicted"/>
<organism evidence="5 6">
    <name type="scientific">Bacillus selenitireducens (strain ATCC 700615 / DSM 15326 / MLS10)</name>
    <dbReference type="NCBI Taxonomy" id="439292"/>
    <lineage>
        <taxon>Bacteria</taxon>
        <taxon>Bacillati</taxon>
        <taxon>Bacillota</taxon>
        <taxon>Bacilli</taxon>
        <taxon>Bacillales</taxon>
        <taxon>Bacillaceae</taxon>
        <taxon>Salisediminibacterium</taxon>
    </lineage>
</organism>
<dbReference type="HOGENOM" id="CLU_037628_6_2_9"/>
<dbReference type="eggNOG" id="COG1609">
    <property type="taxonomic scope" value="Bacteria"/>
</dbReference>
<dbReference type="Pfam" id="PF13377">
    <property type="entry name" value="Peripla_BP_3"/>
    <property type="match status" value="1"/>
</dbReference>
<evidence type="ECO:0000256" key="2">
    <source>
        <dbReference type="ARBA" id="ARBA00023125"/>
    </source>
</evidence>
<reference evidence="5" key="1">
    <citation type="submission" date="2009-10" db="EMBL/GenBank/DDBJ databases">
        <title>Complete sequence of Bacillus selenitireducens MLS10.</title>
        <authorList>
            <consortium name="US DOE Joint Genome Institute"/>
            <person name="Lucas S."/>
            <person name="Copeland A."/>
            <person name="Lapidus A."/>
            <person name="Glavina del Rio T."/>
            <person name="Dalin E."/>
            <person name="Tice H."/>
            <person name="Bruce D."/>
            <person name="Goodwin L."/>
            <person name="Pitluck S."/>
            <person name="Sims D."/>
            <person name="Brettin T."/>
            <person name="Detter J.C."/>
            <person name="Han C."/>
            <person name="Larimer F."/>
            <person name="Land M."/>
            <person name="Hauser L."/>
            <person name="Kyrpides N."/>
            <person name="Ovchinnikova G."/>
            <person name="Stolz J."/>
        </authorList>
    </citation>
    <scope>NUCLEOTIDE SEQUENCE [LARGE SCALE GENOMIC DNA]</scope>
    <source>
        <strain evidence="5">MLS10</strain>
    </source>
</reference>
<keyword evidence="1" id="KW-0805">Transcription regulation</keyword>
<dbReference type="GO" id="GO:0003700">
    <property type="term" value="F:DNA-binding transcription factor activity"/>
    <property type="evidence" value="ECO:0007669"/>
    <property type="project" value="TreeGrafter"/>
</dbReference>
<gene>
    <name evidence="5" type="ordered locus">Bsel_2815</name>
</gene>
<dbReference type="InterPro" id="IPR010982">
    <property type="entry name" value="Lambda_DNA-bd_dom_sf"/>
</dbReference>
<dbReference type="PRINTS" id="PR00036">
    <property type="entry name" value="HTHLACI"/>
</dbReference>
<dbReference type="InterPro" id="IPR028082">
    <property type="entry name" value="Peripla_BP_I"/>
</dbReference>
<dbReference type="SMART" id="SM00354">
    <property type="entry name" value="HTH_LACI"/>
    <property type="match status" value="1"/>
</dbReference>
<dbReference type="PROSITE" id="PS50932">
    <property type="entry name" value="HTH_LACI_2"/>
    <property type="match status" value="1"/>
</dbReference>
<sequence>MATIKEIARAAGVSHSTVSRALNDSPLIAEGTKEKIRQLASEMDFEVNHAARSLNRRVSNVIGIVTPPFFGDMKSELFFASLTDQLIRALQDEGYLIKMEYGGAENGRVRKLSRGRNVDGLIIIDKDLPKSDAAFLKFEQMPVVFLHYEPEQFTPDEVYLVKTDHHTGGFLAGEHLLENNRRRLMSLTAKDGVSIEYTERTDGFLHALKTHRAPDPVVLKTALSFHAAYETVSMTPAIAKREIDGLFAQTDIIALAAIEAMKDMGVRVPEEIAVVGYDNIEIGSYFKPHLTTIEQPVRPMVETACRLLLEQMSGKNPPFQHVRIKPTLIKRDSVVASS</sequence>
<evidence type="ECO:0000259" key="4">
    <source>
        <dbReference type="PROSITE" id="PS50932"/>
    </source>
</evidence>
<dbReference type="KEGG" id="bse:Bsel_2815"/>
<accession>D6XZ21</accession>
<feature type="domain" description="HTH lacI-type" evidence="4">
    <location>
        <begin position="2"/>
        <end position="56"/>
    </location>
</feature>
<keyword evidence="6" id="KW-1185">Reference proteome</keyword>
<dbReference type="CDD" id="cd06267">
    <property type="entry name" value="PBP1_LacI_sugar_binding-like"/>
    <property type="match status" value="1"/>
</dbReference>
<dbReference type="SUPFAM" id="SSF53822">
    <property type="entry name" value="Periplasmic binding protein-like I"/>
    <property type="match status" value="1"/>
</dbReference>
<dbReference type="Gene3D" id="3.40.50.2300">
    <property type="match status" value="2"/>
</dbReference>
<evidence type="ECO:0000313" key="5">
    <source>
        <dbReference type="EMBL" id="ADI00306.1"/>
    </source>
</evidence>
<dbReference type="SUPFAM" id="SSF47413">
    <property type="entry name" value="lambda repressor-like DNA-binding domains"/>
    <property type="match status" value="1"/>
</dbReference>
<dbReference type="PROSITE" id="PS00356">
    <property type="entry name" value="HTH_LACI_1"/>
    <property type="match status" value="1"/>
</dbReference>
<dbReference type="Proteomes" id="UP000000271">
    <property type="component" value="Chromosome"/>
</dbReference>
<dbReference type="GO" id="GO:0000976">
    <property type="term" value="F:transcription cis-regulatory region binding"/>
    <property type="evidence" value="ECO:0007669"/>
    <property type="project" value="TreeGrafter"/>
</dbReference>
<keyword evidence="2" id="KW-0238">DNA-binding</keyword>
<dbReference type="STRING" id="439292.Bsel_2815"/>
<dbReference type="Pfam" id="PF00356">
    <property type="entry name" value="LacI"/>
    <property type="match status" value="1"/>
</dbReference>
<dbReference type="RefSeq" id="WP_013173719.1">
    <property type="nucleotide sequence ID" value="NC_014219.1"/>
</dbReference>
<evidence type="ECO:0000256" key="3">
    <source>
        <dbReference type="ARBA" id="ARBA00023163"/>
    </source>
</evidence>
<evidence type="ECO:0000256" key="1">
    <source>
        <dbReference type="ARBA" id="ARBA00023015"/>
    </source>
</evidence>
<dbReference type="OrthoDB" id="9775106at2"/>
<keyword evidence="3" id="KW-0804">Transcription</keyword>
<dbReference type="InterPro" id="IPR000843">
    <property type="entry name" value="HTH_LacI"/>
</dbReference>
<dbReference type="PANTHER" id="PTHR30146:SF120">
    <property type="entry name" value="ALANINE RACEMASE"/>
    <property type="match status" value="1"/>
</dbReference>
<name>D6XZ21_BACIE</name>
<protein>
    <submittedName>
        <fullName evidence="5">Transcriptional regulator, LacI family</fullName>
    </submittedName>
</protein>
<dbReference type="InterPro" id="IPR046335">
    <property type="entry name" value="LacI/GalR-like_sensor"/>
</dbReference>
<dbReference type="CDD" id="cd01392">
    <property type="entry name" value="HTH_LacI"/>
    <property type="match status" value="1"/>
</dbReference>
<dbReference type="PANTHER" id="PTHR30146">
    <property type="entry name" value="LACI-RELATED TRANSCRIPTIONAL REPRESSOR"/>
    <property type="match status" value="1"/>
</dbReference>
<dbReference type="AlphaFoldDB" id="D6XZ21"/>
<evidence type="ECO:0000313" key="6">
    <source>
        <dbReference type="Proteomes" id="UP000000271"/>
    </source>
</evidence>
<dbReference type="EMBL" id="CP001791">
    <property type="protein sequence ID" value="ADI00306.1"/>
    <property type="molecule type" value="Genomic_DNA"/>
</dbReference>
<dbReference type="Gene3D" id="1.10.260.40">
    <property type="entry name" value="lambda repressor-like DNA-binding domains"/>
    <property type="match status" value="1"/>
</dbReference>